<accession>A0A8X6RZM3</accession>
<dbReference type="Proteomes" id="UP000887159">
    <property type="component" value="Unassembled WGS sequence"/>
</dbReference>
<evidence type="ECO:0000313" key="2">
    <source>
        <dbReference type="EMBL" id="GFY03671.1"/>
    </source>
</evidence>
<proteinExistence type="predicted"/>
<feature type="compositionally biased region" description="Acidic residues" evidence="1">
    <location>
        <begin position="91"/>
        <end position="107"/>
    </location>
</feature>
<evidence type="ECO:0000256" key="1">
    <source>
        <dbReference type="SAM" id="MobiDB-lite"/>
    </source>
</evidence>
<comment type="caution">
    <text evidence="2">The sequence shown here is derived from an EMBL/GenBank/DDBJ whole genome shotgun (WGS) entry which is preliminary data.</text>
</comment>
<reference evidence="2" key="1">
    <citation type="submission" date="2020-08" db="EMBL/GenBank/DDBJ databases">
        <title>Multicomponent nature underlies the extraordinary mechanical properties of spider dragline silk.</title>
        <authorList>
            <person name="Kono N."/>
            <person name="Nakamura H."/>
            <person name="Mori M."/>
            <person name="Yoshida Y."/>
            <person name="Ohtoshi R."/>
            <person name="Malay A.D."/>
            <person name="Moran D.A.P."/>
            <person name="Tomita M."/>
            <person name="Numata K."/>
            <person name="Arakawa K."/>
        </authorList>
    </citation>
    <scope>NUCLEOTIDE SEQUENCE</scope>
</reference>
<dbReference type="AlphaFoldDB" id="A0A8X6RZM3"/>
<organism evidence="2 3">
    <name type="scientific">Trichonephila clavipes</name>
    <name type="common">Golden silk orbweaver</name>
    <name type="synonym">Nephila clavipes</name>
    <dbReference type="NCBI Taxonomy" id="2585209"/>
    <lineage>
        <taxon>Eukaryota</taxon>
        <taxon>Metazoa</taxon>
        <taxon>Ecdysozoa</taxon>
        <taxon>Arthropoda</taxon>
        <taxon>Chelicerata</taxon>
        <taxon>Arachnida</taxon>
        <taxon>Araneae</taxon>
        <taxon>Araneomorphae</taxon>
        <taxon>Entelegynae</taxon>
        <taxon>Araneoidea</taxon>
        <taxon>Nephilidae</taxon>
        <taxon>Trichonephila</taxon>
    </lineage>
</organism>
<name>A0A8X6RZM3_TRICX</name>
<keyword evidence="3" id="KW-1185">Reference proteome</keyword>
<evidence type="ECO:0000313" key="3">
    <source>
        <dbReference type="Proteomes" id="UP000887159"/>
    </source>
</evidence>
<protein>
    <submittedName>
        <fullName evidence="2">Uncharacterized protein</fullName>
    </submittedName>
</protein>
<gene>
    <name evidence="2" type="ORF">TNCV_3092971</name>
</gene>
<dbReference type="EMBL" id="BMAU01021239">
    <property type="protein sequence ID" value="GFY03671.1"/>
    <property type="molecule type" value="Genomic_DNA"/>
</dbReference>
<sequence>MKRNSNKKGKDLDPDITSDWRRDVAVAQFRHFTQHDCLVAYLYGVKLASDLCCLICRECDEENVETWRAYDADDHGFQILNVGEIVTSVPEEPDPVDDETDADEDNNNNESSKGHQRLTRFLC</sequence>
<feature type="region of interest" description="Disordered" evidence="1">
    <location>
        <begin position="89"/>
        <end position="123"/>
    </location>
</feature>
<feature type="compositionally biased region" description="Basic residues" evidence="1">
    <location>
        <begin position="114"/>
        <end position="123"/>
    </location>
</feature>